<dbReference type="InterPro" id="IPR008042">
    <property type="entry name" value="Retrotrans_Pao"/>
</dbReference>
<dbReference type="STRING" id="62324.A0A182RKT7"/>
<reference evidence="2" key="1">
    <citation type="submission" date="2020-05" db="UniProtKB">
        <authorList>
            <consortium name="EnsemblMetazoa"/>
        </authorList>
    </citation>
    <scope>IDENTIFICATION</scope>
    <source>
        <strain evidence="2">FUMOZ</strain>
    </source>
</reference>
<dbReference type="InterPro" id="IPR041588">
    <property type="entry name" value="Integrase_H2C2"/>
</dbReference>
<dbReference type="VEuPathDB" id="VectorBase:AFUN006855"/>
<dbReference type="Pfam" id="PF17921">
    <property type="entry name" value="Integrase_H2C2"/>
    <property type="match status" value="1"/>
</dbReference>
<dbReference type="Pfam" id="PF18701">
    <property type="entry name" value="DUF5641"/>
    <property type="match status" value="1"/>
</dbReference>
<dbReference type="Gene3D" id="3.30.420.10">
    <property type="entry name" value="Ribonuclease H-like superfamily/Ribonuclease H"/>
    <property type="match status" value="1"/>
</dbReference>
<dbReference type="PROSITE" id="PS50994">
    <property type="entry name" value="INTEGRASE"/>
    <property type="match status" value="1"/>
</dbReference>
<dbReference type="VEuPathDB" id="VectorBase:AFUN2_014204"/>
<dbReference type="InterPro" id="IPR001584">
    <property type="entry name" value="Integrase_cat-core"/>
</dbReference>
<dbReference type="InterPro" id="IPR036397">
    <property type="entry name" value="RNaseH_sf"/>
</dbReference>
<dbReference type="EnsemblMetazoa" id="AFUN006855-RA">
    <property type="protein sequence ID" value="AFUN006855-PA"/>
    <property type="gene ID" value="AFUN006855"/>
</dbReference>
<name>A0A182RKT7_ANOFN</name>
<dbReference type="PANTHER" id="PTHR47331">
    <property type="entry name" value="PHD-TYPE DOMAIN-CONTAINING PROTEIN"/>
    <property type="match status" value="1"/>
</dbReference>
<dbReference type="GO" id="GO:0003676">
    <property type="term" value="F:nucleic acid binding"/>
    <property type="evidence" value="ECO:0007669"/>
    <property type="project" value="InterPro"/>
</dbReference>
<dbReference type="InterPro" id="IPR040676">
    <property type="entry name" value="DUF5641"/>
</dbReference>
<dbReference type="AlphaFoldDB" id="A0A182RKT7"/>
<dbReference type="Pfam" id="PF05380">
    <property type="entry name" value="Peptidase_A17"/>
    <property type="match status" value="1"/>
</dbReference>
<organism evidence="2">
    <name type="scientific">Anopheles funestus</name>
    <name type="common">African malaria mosquito</name>
    <dbReference type="NCBI Taxonomy" id="62324"/>
    <lineage>
        <taxon>Eukaryota</taxon>
        <taxon>Metazoa</taxon>
        <taxon>Ecdysozoa</taxon>
        <taxon>Arthropoda</taxon>
        <taxon>Hexapoda</taxon>
        <taxon>Insecta</taxon>
        <taxon>Pterygota</taxon>
        <taxon>Neoptera</taxon>
        <taxon>Endopterygota</taxon>
        <taxon>Diptera</taxon>
        <taxon>Nematocera</taxon>
        <taxon>Culicoidea</taxon>
        <taxon>Culicidae</taxon>
        <taxon>Anophelinae</taxon>
        <taxon>Anopheles</taxon>
    </lineage>
</organism>
<feature type="domain" description="Integrase catalytic" evidence="1">
    <location>
        <begin position="599"/>
        <end position="792"/>
    </location>
</feature>
<protein>
    <recommendedName>
        <fullName evidence="1">Integrase catalytic domain-containing protein</fullName>
    </recommendedName>
</protein>
<evidence type="ECO:0000259" key="1">
    <source>
        <dbReference type="PROSITE" id="PS50994"/>
    </source>
</evidence>
<dbReference type="VEuPathDB" id="VectorBase:AFUN2_008276"/>
<evidence type="ECO:0000313" key="2">
    <source>
        <dbReference type="EnsemblMetazoa" id="AFUN006855-PA"/>
    </source>
</evidence>
<dbReference type="SUPFAM" id="SSF53098">
    <property type="entry name" value="Ribonuclease H-like"/>
    <property type="match status" value="1"/>
</dbReference>
<dbReference type="GO" id="GO:0015074">
    <property type="term" value="P:DNA integration"/>
    <property type="evidence" value="ECO:0007669"/>
    <property type="project" value="InterPro"/>
</dbReference>
<dbReference type="PANTHER" id="PTHR47331:SF1">
    <property type="entry name" value="GAG-LIKE PROTEIN"/>
    <property type="match status" value="1"/>
</dbReference>
<sequence>MSAITDNQPSKSVHIGIDKLPKNIVLADPKFDEKGPIDMLLGAEYFADFLHPKCEIIPASHHHPAFLKTVFGWVAVGKTISAEDFRVSCNVATIEGSSENLAQSIERFWTIEELQQSPQVSQKDMDCEASFGQHYRDVNGSIDTWTRRKVYSLVAKIFDPLGLVAPVTAWAKIQMQALWLSTQSWDEPIPSHMERRWNDFYAQIPYLASMQFQRYAIVDDPATLQLHCFSDASEAAYGACIYVRAVDSNGNVKVTLLAGKSRPAPLKRISLARLELCGALLSAKLQKTVRQVFGFLNTNVYMWTDSTIVLHWIRSPSYTWTTFVANRVSQVQELAKDCKWLHVRGTENPADVVSRGALPHDLLLKESWFHGPSWMGLSESQWRTSYPSDMPEDEVIEKRICTTAVLKTDEPEDWCTRFSNFEKLLRVTARCLRVVGKYRHKEVKQNSDKYLSIEELRNAKMVLVKRLQQQHFASEIRELANGKSVPAKSNIRTLGAFLDESGFLRVGGRLRGKEMELGIKHPLVLPKRAQFSRLAAEYYHRISLHGGPAMTLSMMRREFWPLQGRSLVNKVCRSCLPCFRLSPALIQQPQGLLLAERASPGRPFAVVGVDFAGPVYLKPVHRKAASEKAYICVFVCFSVKAVHVELVESLSTQAFMAAFHRFVARRGLPSQVYSDNGLNFQGARNHLKELYDLLRSDSAKEAVLKYATDAGIKWHFIPPHAPNFGGLWEAAVKVVKRTMTKVIGERRLSFSDLATILSQVEAQLNSRPLTPLSEDPAELNVLTPAHFLIGAPLNTIPEIDVTAVPINRLRHYEQLQLIFQTHWKRWRGEYLCELHNENQRRRVAVPLSVGQMVILKEDGKMPLQWPLGRISKLFPGLDGVVRVVNIRTKLGEYKRPVSRICLLPFENEKM</sequence>
<proteinExistence type="predicted"/>
<accession>A0A182RKT7</accession>
<dbReference type="InterPro" id="IPR012337">
    <property type="entry name" value="RNaseH-like_sf"/>
</dbReference>